<dbReference type="InterPro" id="IPR049513">
    <property type="entry name" value="TetR_C_40"/>
</dbReference>
<dbReference type="PANTHER" id="PTHR30055">
    <property type="entry name" value="HTH-TYPE TRANSCRIPTIONAL REGULATOR RUTR"/>
    <property type="match status" value="1"/>
</dbReference>
<evidence type="ECO:0000313" key="6">
    <source>
        <dbReference type="EMBL" id="MFL9889001.1"/>
    </source>
</evidence>
<dbReference type="EMBL" id="JAQQFN010000055">
    <property type="protein sequence ID" value="MFL9889001.1"/>
    <property type="molecule type" value="Genomic_DNA"/>
</dbReference>
<dbReference type="InterPro" id="IPR001647">
    <property type="entry name" value="HTH_TetR"/>
</dbReference>
<keyword evidence="7" id="KW-1185">Reference proteome</keyword>
<reference evidence="6 7" key="1">
    <citation type="journal article" date="2024" name="Chem. Sci.">
        <title>Discovery of megapolipeptins by genome mining of a Burkholderiales bacteria collection.</title>
        <authorList>
            <person name="Paulo B.S."/>
            <person name="Recchia M.J.J."/>
            <person name="Lee S."/>
            <person name="Fergusson C.H."/>
            <person name="Romanowski S.B."/>
            <person name="Hernandez A."/>
            <person name="Krull N."/>
            <person name="Liu D.Y."/>
            <person name="Cavanagh H."/>
            <person name="Bos A."/>
            <person name="Gray C.A."/>
            <person name="Murphy B.T."/>
            <person name="Linington R.G."/>
            <person name="Eustaquio A.S."/>
        </authorList>
    </citation>
    <scope>NUCLEOTIDE SEQUENCE [LARGE SCALE GENOMIC DNA]</scope>
    <source>
        <strain evidence="6 7">RL16-012-BIC-B</strain>
    </source>
</reference>
<proteinExistence type="predicted"/>
<feature type="domain" description="HTH tetR-type" evidence="5">
    <location>
        <begin position="1"/>
        <end position="61"/>
    </location>
</feature>
<dbReference type="RefSeq" id="WP_408335957.1">
    <property type="nucleotide sequence ID" value="NZ_JAQQFH010000063.1"/>
</dbReference>
<dbReference type="Pfam" id="PF00440">
    <property type="entry name" value="TetR_N"/>
    <property type="match status" value="1"/>
</dbReference>
<keyword evidence="3" id="KW-0804">Transcription</keyword>
<dbReference type="PANTHER" id="PTHR30055:SF234">
    <property type="entry name" value="HTH-TYPE TRANSCRIPTIONAL REGULATOR BETI"/>
    <property type="match status" value="1"/>
</dbReference>
<evidence type="ECO:0000256" key="1">
    <source>
        <dbReference type="ARBA" id="ARBA00023015"/>
    </source>
</evidence>
<sequence length="206" mass="22651">MLTRAKILSAAYKLFAMRGADVSTIDDVIEAAGVARGSFYNHFQTRDDVFKAVADDIATGINRMVMPLLGNEPDPAVRAALSFRIFIHFAVSDESRGWILLRTMPLTGLANAQMRERVEQEFAEGVESGRFRAVSPTILADLAFGMLMMTIRRAVTTKCDDDHIAEAAETLLMALGVKTSEARRIARRPVDFDALSRLLAETTAPT</sequence>
<dbReference type="Pfam" id="PF21306">
    <property type="entry name" value="TetR_C_40"/>
    <property type="match status" value="1"/>
</dbReference>
<gene>
    <name evidence="6" type="ORF">PQR66_38680</name>
</gene>
<dbReference type="InterPro" id="IPR036271">
    <property type="entry name" value="Tet_transcr_reg_TetR-rel_C_sf"/>
</dbReference>
<evidence type="ECO:0000256" key="3">
    <source>
        <dbReference type="ARBA" id="ARBA00023163"/>
    </source>
</evidence>
<dbReference type="SUPFAM" id="SSF46689">
    <property type="entry name" value="Homeodomain-like"/>
    <property type="match status" value="1"/>
</dbReference>
<comment type="caution">
    <text evidence="6">The sequence shown here is derived from an EMBL/GenBank/DDBJ whole genome shotgun (WGS) entry which is preliminary data.</text>
</comment>
<accession>A0ABW9A1V8</accession>
<protein>
    <submittedName>
        <fullName evidence="6">TetR/AcrR family transcriptional regulator</fullName>
    </submittedName>
</protein>
<keyword evidence="2 4" id="KW-0238">DNA-binding</keyword>
<evidence type="ECO:0000259" key="5">
    <source>
        <dbReference type="PROSITE" id="PS50977"/>
    </source>
</evidence>
<dbReference type="InterPro" id="IPR050109">
    <property type="entry name" value="HTH-type_TetR-like_transc_reg"/>
</dbReference>
<evidence type="ECO:0000313" key="7">
    <source>
        <dbReference type="Proteomes" id="UP001629249"/>
    </source>
</evidence>
<evidence type="ECO:0000256" key="4">
    <source>
        <dbReference type="PROSITE-ProRule" id="PRU00335"/>
    </source>
</evidence>
<feature type="DNA-binding region" description="H-T-H motif" evidence="4">
    <location>
        <begin position="24"/>
        <end position="43"/>
    </location>
</feature>
<dbReference type="Gene3D" id="1.10.357.10">
    <property type="entry name" value="Tetracycline Repressor, domain 2"/>
    <property type="match status" value="1"/>
</dbReference>
<dbReference type="SUPFAM" id="SSF48498">
    <property type="entry name" value="Tetracyclin repressor-like, C-terminal domain"/>
    <property type="match status" value="1"/>
</dbReference>
<dbReference type="Proteomes" id="UP001629249">
    <property type="component" value="Unassembled WGS sequence"/>
</dbReference>
<name>A0ABW9A1V8_9BURK</name>
<dbReference type="PROSITE" id="PS50977">
    <property type="entry name" value="HTH_TETR_2"/>
    <property type="match status" value="1"/>
</dbReference>
<keyword evidence="1" id="KW-0805">Transcription regulation</keyword>
<evidence type="ECO:0000256" key="2">
    <source>
        <dbReference type="ARBA" id="ARBA00023125"/>
    </source>
</evidence>
<dbReference type="InterPro" id="IPR009057">
    <property type="entry name" value="Homeodomain-like_sf"/>
</dbReference>
<organism evidence="6 7">
    <name type="scientific">Paraburkholderia agricolaris</name>
    <dbReference type="NCBI Taxonomy" id="2152888"/>
    <lineage>
        <taxon>Bacteria</taxon>
        <taxon>Pseudomonadati</taxon>
        <taxon>Pseudomonadota</taxon>
        <taxon>Betaproteobacteria</taxon>
        <taxon>Burkholderiales</taxon>
        <taxon>Burkholderiaceae</taxon>
        <taxon>Paraburkholderia</taxon>
    </lineage>
</organism>
<dbReference type="PRINTS" id="PR00455">
    <property type="entry name" value="HTHTETR"/>
</dbReference>